<organism evidence="2">
    <name type="scientific">Candidatus Kentrum sp. MB</name>
    <dbReference type="NCBI Taxonomy" id="2138164"/>
    <lineage>
        <taxon>Bacteria</taxon>
        <taxon>Pseudomonadati</taxon>
        <taxon>Pseudomonadota</taxon>
        <taxon>Gammaproteobacteria</taxon>
        <taxon>Candidatus Kentrum</taxon>
    </lineage>
</organism>
<evidence type="ECO:0000313" key="2">
    <source>
        <dbReference type="EMBL" id="VFK35635.1"/>
    </source>
</evidence>
<protein>
    <submittedName>
        <fullName evidence="2">Uncharacterized protein</fullName>
    </submittedName>
</protein>
<evidence type="ECO:0000313" key="1">
    <source>
        <dbReference type="EMBL" id="VFK33035.1"/>
    </source>
</evidence>
<gene>
    <name evidence="1" type="ORF">BECKMB1821G_GA0114241_11351</name>
    <name evidence="2" type="ORF">BECKMB1821I_GA0114274_11342</name>
</gene>
<accession>A0A450Y294</accession>
<sequence>MKNINDCKKKWLEREICSTNKDKLCEERATIYPFVGRARGLYGERGVVREAV</sequence>
<dbReference type="EMBL" id="CAADFO010000135">
    <property type="protein sequence ID" value="VFK33035.1"/>
    <property type="molecule type" value="Genomic_DNA"/>
</dbReference>
<reference evidence="2" key="1">
    <citation type="submission" date="2019-02" db="EMBL/GenBank/DDBJ databases">
        <authorList>
            <person name="Gruber-Vodicka R. H."/>
            <person name="Seah K. B. B."/>
        </authorList>
    </citation>
    <scope>NUCLEOTIDE SEQUENCE</scope>
    <source>
        <strain evidence="1">BECK_BZ197</strain>
        <strain evidence="2">BECK_BZ199</strain>
    </source>
</reference>
<proteinExistence type="predicted"/>
<name>A0A450Y294_9GAMM</name>
<dbReference type="EMBL" id="CAADFQ010000134">
    <property type="protein sequence ID" value="VFK35635.1"/>
    <property type="molecule type" value="Genomic_DNA"/>
</dbReference>
<dbReference type="AlphaFoldDB" id="A0A450Y294"/>